<feature type="region of interest" description="Disordered" evidence="1">
    <location>
        <begin position="253"/>
        <end position="316"/>
    </location>
</feature>
<gene>
    <name evidence="2" type="ORF">UCRNP2_4474</name>
</gene>
<dbReference type="EMBL" id="KB916174">
    <property type="protein sequence ID" value="EOD48771.1"/>
    <property type="molecule type" value="Genomic_DNA"/>
</dbReference>
<evidence type="ECO:0000313" key="2">
    <source>
        <dbReference type="EMBL" id="EOD48771.1"/>
    </source>
</evidence>
<organism evidence="2 3">
    <name type="scientific">Botryosphaeria parva (strain UCR-NP2)</name>
    <name type="common">Grapevine canker fungus</name>
    <name type="synonym">Neofusicoccum parvum</name>
    <dbReference type="NCBI Taxonomy" id="1287680"/>
    <lineage>
        <taxon>Eukaryota</taxon>
        <taxon>Fungi</taxon>
        <taxon>Dikarya</taxon>
        <taxon>Ascomycota</taxon>
        <taxon>Pezizomycotina</taxon>
        <taxon>Dothideomycetes</taxon>
        <taxon>Dothideomycetes incertae sedis</taxon>
        <taxon>Botryosphaeriales</taxon>
        <taxon>Botryosphaeriaceae</taxon>
        <taxon>Neofusicoccum</taxon>
    </lineage>
</organism>
<dbReference type="SUPFAM" id="SSF53098">
    <property type="entry name" value="Ribonuclease H-like"/>
    <property type="match status" value="1"/>
</dbReference>
<dbReference type="HOGENOM" id="CLU_879972_0_0_1"/>
<name>R1GKD5_BOTPV</name>
<dbReference type="InterPro" id="IPR012337">
    <property type="entry name" value="RNaseH-like_sf"/>
</dbReference>
<dbReference type="GO" id="GO:0003676">
    <property type="term" value="F:nucleic acid binding"/>
    <property type="evidence" value="ECO:0007669"/>
    <property type="project" value="InterPro"/>
</dbReference>
<dbReference type="OrthoDB" id="4729724at2759"/>
<evidence type="ECO:0000313" key="3">
    <source>
        <dbReference type="Proteomes" id="UP000013521"/>
    </source>
</evidence>
<evidence type="ECO:0000256" key="1">
    <source>
        <dbReference type="SAM" id="MobiDB-lite"/>
    </source>
</evidence>
<sequence length="316" mass="34159">MVLADFGPFAGKVFIRWDPATHHKAALLFGAAASAPASSTLAAPFRRALVFFSDGSAGFRTSDPSGKLRWTSASAVYRLDAEGEWAQRGWPSTLIPGSAGAELYAHARSLETALEVVESIIDPSAWDPLVPSFLSGFAADVLAVNSSSSSSSNSNISSSDAAAATAASVAAKKKKKKKKEKKGKARLFVLSDNMDVLTTIKRVHPGKKLPKKLDPALLREVCELSQRLADLGVLVELHWVPGHKRVLGNEMADRAATAHRPDSIDPGRFPPATPEELRWERDSEQVVGRAEKRGREEGEELVEGEREGKKRKVEVE</sequence>
<dbReference type="Proteomes" id="UP000013521">
    <property type="component" value="Unassembled WGS sequence"/>
</dbReference>
<proteinExistence type="predicted"/>
<dbReference type="KEGG" id="npa:UCRNP2_4474"/>
<accession>R1GKD5</accession>
<dbReference type="Gene3D" id="3.30.420.10">
    <property type="entry name" value="Ribonuclease H-like superfamily/Ribonuclease H"/>
    <property type="match status" value="1"/>
</dbReference>
<reference evidence="3" key="1">
    <citation type="journal article" date="2013" name="Genome Announc.">
        <title>Draft genome sequence of Neofusicoccum parvum isolate UCR-NP2, a fungal vascular pathogen associated with grapevine cankers.</title>
        <authorList>
            <person name="Blanco-Ulate B."/>
            <person name="Rolshausen P."/>
            <person name="Cantu D."/>
        </authorList>
    </citation>
    <scope>NUCLEOTIDE SEQUENCE [LARGE SCALE GENOMIC DNA]</scope>
    <source>
        <strain evidence="3">UCR-NP2</strain>
    </source>
</reference>
<feature type="compositionally biased region" description="Basic and acidic residues" evidence="1">
    <location>
        <begin position="303"/>
        <end position="316"/>
    </location>
</feature>
<protein>
    <submittedName>
        <fullName evidence="2">Uncharacterized protein</fullName>
    </submittedName>
</protein>
<feature type="compositionally biased region" description="Basic and acidic residues" evidence="1">
    <location>
        <begin position="275"/>
        <end position="296"/>
    </location>
</feature>
<dbReference type="InterPro" id="IPR036397">
    <property type="entry name" value="RNaseH_sf"/>
</dbReference>
<dbReference type="AlphaFoldDB" id="R1GKD5"/>